<keyword evidence="3" id="KW-1185">Reference proteome</keyword>
<dbReference type="Proteomes" id="UP000070675">
    <property type="component" value="Unassembled WGS sequence"/>
</dbReference>
<accession>A0A133XSM8</accession>
<evidence type="ECO:0000313" key="2">
    <source>
        <dbReference type="EMBL" id="KXB33953.1"/>
    </source>
</evidence>
<evidence type="ECO:0000313" key="3">
    <source>
        <dbReference type="Proteomes" id="UP000070675"/>
    </source>
</evidence>
<organism evidence="2 3">
    <name type="scientific">Atopobium deltae</name>
    <dbReference type="NCBI Taxonomy" id="1393034"/>
    <lineage>
        <taxon>Bacteria</taxon>
        <taxon>Bacillati</taxon>
        <taxon>Actinomycetota</taxon>
        <taxon>Coriobacteriia</taxon>
        <taxon>Coriobacteriales</taxon>
        <taxon>Atopobiaceae</taxon>
        <taxon>Atopobium</taxon>
    </lineage>
</organism>
<proteinExistence type="predicted"/>
<keyword evidence="1" id="KW-0812">Transmembrane</keyword>
<dbReference type="EMBL" id="LSCR01000028">
    <property type="protein sequence ID" value="KXB33953.1"/>
    <property type="molecule type" value="Genomic_DNA"/>
</dbReference>
<evidence type="ECO:0000256" key="1">
    <source>
        <dbReference type="SAM" id="Phobius"/>
    </source>
</evidence>
<keyword evidence="1" id="KW-0472">Membrane</keyword>
<reference evidence="3" key="1">
    <citation type="submission" date="2016-01" db="EMBL/GenBank/DDBJ databases">
        <authorList>
            <person name="Mitreva M."/>
            <person name="Pepin K.H."/>
            <person name="Mihindukulasuriya K.A."/>
            <person name="Fulton R."/>
            <person name="Fronick C."/>
            <person name="O'Laughlin M."/>
            <person name="Miner T."/>
            <person name="Herter B."/>
            <person name="Rosa B.A."/>
            <person name="Cordes M."/>
            <person name="Tomlinson C."/>
            <person name="Wollam A."/>
            <person name="Palsikar V.B."/>
            <person name="Mardis E.R."/>
            <person name="Wilson R.K."/>
        </authorList>
    </citation>
    <scope>NUCLEOTIDE SEQUENCE [LARGE SCALE GENOMIC DNA]</scope>
    <source>
        <strain evidence="3">DNF00019</strain>
    </source>
</reference>
<keyword evidence="1" id="KW-1133">Transmembrane helix</keyword>
<protein>
    <submittedName>
        <fullName evidence="2">Uncharacterized protein</fullName>
    </submittedName>
</protein>
<dbReference type="AlphaFoldDB" id="A0A133XSM8"/>
<dbReference type="PATRIC" id="fig|1393034.3.peg.947"/>
<comment type="caution">
    <text evidence="2">The sequence shown here is derived from an EMBL/GenBank/DDBJ whole genome shotgun (WGS) entry which is preliminary data.</text>
</comment>
<name>A0A133XSM8_9ACTN</name>
<feature type="transmembrane region" description="Helical" evidence="1">
    <location>
        <begin position="94"/>
        <end position="113"/>
    </location>
</feature>
<gene>
    <name evidence="2" type="ORF">HMPREF3192_00983</name>
</gene>
<sequence>MQNKTQISQQLAARPRRWLSLKSVLMSLVSVHMSLRIYAEKTALGAAASGASSAAAGASSADATAIGTAADATATPNATPSHACKRNLIRTPSLAAVLLVPLIDAALFAWSVWNPYCRVNTLLEVKAIIVDKQTRHDEVEYFIEDLKKQDLLTAFDENVWLSMVDYLTVHHDGKAEFTFLDGNKTELKR</sequence>